<keyword evidence="2" id="KW-1185">Reference proteome</keyword>
<dbReference type="InterPro" id="IPR058512">
    <property type="entry name" value="DUF8199"/>
</dbReference>
<organism evidence="1 2">
    <name type="scientific">Christiangramia sediminis</name>
    <dbReference type="NCBI Taxonomy" id="2881336"/>
    <lineage>
        <taxon>Bacteria</taxon>
        <taxon>Pseudomonadati</taxon>
        <taxon>Bacteroidota</taxon>
        <taxon>Flavobacteriia</taxon>
        <taxon>Flavobacteriales</taxon>
        <taxon>Flavobacteriaceae</taxon>
        <taxon>Christiangramia</taxon>
    </lineage>
</organism>
<reference evidence="1" key="1">
    <citation type="submission" date="2021-10" db="EMBL/GenBank/DDBJ databases">
        <title>Gramella sp. ASW11-100T, isolated from marine sediment.</title>
        <authorList>
            <person name="Xia C."/>
        </authorList>
    </citation>
    <scope>NUCLEOTIDE SEQUENCE</scope>
    <source>
        <strain evidence="1">ASW11-100</strain>
    </source>
</reference>
<dbReference type="RefSeq" id="WP_229338171.1">
    <property type="nucleotide sequence ID" value="NZ_JAJBZG010000001.1"/>
</dbReference>
<name>A0A9X1LH82_9FLAO</name>
<proteinExistence type="predicted"/>
<evidence type="ECO:0000313" key="1">
    <source>
        <dbReference type="EMBL" id="MCB7480329.1"/>
    </source>
</evidence>
<evidence type="ECO:0000313" key="2">
    <source>
        <dbReference type="Proteomes" id="UP001139414"/>
    </source>
</evidence>
<dbReference type="NCBIfam" id="NF047658">
    <property type="entry name" value="HYC_CC_PP"/>
    <property type="match status" value="1"/>
</dbReference>
<gene>
    <name evidence="1" type="ORF">LGQ90_03545</name>
</gene>
<dbReference type="EMBL" id="JAJBZG010000001">
    <property type="protein sequence ID" value="MCB7480329.1"/>
    <property type="molecule type" value="Genomic_DNA"/>
</dbReference>
<comment type="caution">
    <text evidence="1">The sequence shown here is derived from an EMBL/GenBank/DDBJ whole genome shotgun (WGS) entry which is preliminary data.</text>
</comment>
<dbReference type="Proteomes" id="UP001139414">
    <property type="component" value="Unassembled WGS sequence"/>
</dbReference>
<dbReference type="Pfam" id="PF26622">
    <property type="entry name" value="DUF8199"/>
    <property type="match status" value="1"/>
</dbReference>
<dbReference type="AlphaFoldDB" id="A0A9X1LH82"/>
<dbReference type="InterPro" id="IPR058060">
    <property type="entry name" value="HYC_CC_PP"/>
</dbReference>
<sequence length="140" mass="16075">MKSSFRNIISLSLALLVVFSTLSFTVEKHFCGKTLVGKAVFSSAKKCSSEMHICAAEDRGHMNTKKDSCCSNKKENIDGQDELKTSSFSFDFLQFNYIIPLIFISENFLYELPFQEIPHKYYKPPLLFADVQVFYQVFLI</sequence>
<accession>A0A9X1LH82</accession>
<protein>
    <submittedName>
        <fullName evidence="1">Uncharacterized protein</fullName>
    </submittedName>
</protein>